<name>A0A4R5QDV2_9PROT</name>
<comment type="caution">
    <text evidence="5">The sequence shown here is derived from an EMBL/GenBank/DDBJ whole genome shotgun (WGS) entry which is preliminary data.</text>
</comment>
<feature type="transmembrane region" description="Helical" evidence="4">
    <location>
        <begin position="46"/>
        <end position="67"/>
    </location>
</feature>
<feature type="transmembrane region" description="Helical" evidence="4">
    <location>
        <begin position="79"/>
        <end position="102"/>
    </location>
</feature>
<evidence type="ECO:0000256" key="1">
    <source>
        <dbReference type="ARBA" id="ARBA00022692"/>
    </source>
</evidence>
<dbReference type="SUPFAM" id="SSF103473">
    <property type="entry name" value="MFS general substrate transporter"/>
    <property type="match status" value="1"/>
</dbReference>
<accession>A0A4R5QDV2</accession>
<protein>
    <submittedName>
        <fullName evidence="5">MFS transporter</fullName>
    </submittedName>
</protein>
<keyword evidence="3 4" id="KW-0472">Membrane</keyword>
<dbReference type="InterPro" id="IPR036259">
    <property type="entry name" value="MFS_trans_sf"/>
</dbReference>
<gene>
    <name evidence="5" type="ORF">E2C06_20185</name>
</gene>
<evidence type="ECO:0000256" key="4">
    <source>
        <dbReference type="SAM" id="Phobius"/>
    </source>
</evidence>
<reference evidence="5 6" key="1">
    <citation type="journal article" date="2016" name="J. Microbiol.">
        <title>Dankookia rubra gen. nov., sp. nov., an alphaproteobacterium isolated from sediment of a shallow stream.</title>
        <authorList>
            <person name="Kim W.H."/>
            <person name="Kim D.H."/>
            <person name="Kang K."/>
            <person name="Ahn T.Y."/>
        </authorList>
    </citation>
    <scope>NUCLEOTIDE SEQUENCE [LARGE SCALE GENOMIC DNA]</scope>
    <source>
        <strain evidence="5 6">JCM30602</strain>
    </source>
</reference>
<keyword evidence="2 4" id="KW-1133">Transmembrane helix</keyword>
<feature type="transmembrane region" description="Helical" evidence="4">
    <location>
        <begin position="311"/>
        <end position="332"/>
    </location>
</feature>
<feature type="transmembrane region" description="Helical" evidence="4">
    <location>
        <begin position="288"/>
        <end position="305"/>
    </location>
</feature>
<feature type="transmembrane region" description="Helical" evidence="4">
    <location>
        <begin position="223"/>
        <end position="247"/>
    </location>
</feature>
<dbReference type="InterPro" id="IPR011701">
    <property type="entry name" value="MFS"/>
</dbReference>
<sequence length="401" mass="39210">MAGRALRMPKAGLIVALGLVAAAQTAPLAALPLLLEALDLGANELGLAIGTGLLTTIGLAPLAGRLADGAGHALAARCGLAIICVASGLFCGYTALVAAGAMTTEHAFAVTLAIRIVNGAGVAALHPAAQAWLWAGEAPAAGTRLQGKASAAQNAGRLFGPLAVALISGMGAVGILAVLVATTCLALLFLVVLRGPAAASTATPSPPFEAAYATPPGGPAWPLLLALLALHLLGGGAQYILGPLLLAKLGLEVVQATRWTGGLMTMAATAAIAGNLSSHRFAEQWRPAAGAGLAMIGTLILAPFANLFVVAAGISMLAAGIGIAVPSAMAALMQGAPASSRGRIASRTAAIQATAYAAAAPMCGILVAGAPSLAAASLILPAVAALLLLIAARRREAGQGP</sequence>
<organism evidence="5 6">
    <name type="scientific">Dankookia rubra</name>
    <dbReference type="NCBI Taxonomy" id="1442381"/>
    <lineage>
        <taxon>Bacteria</taxon>
        <taxon>Pseudomonadati</taxon>
        <taxon>Pseudomonadota</taxon>
        <taxon>Alphaproteobacteria</taxon>
        <taxon>Acetobacterales</taxon>
        <taxon>Roseomonadaceae</taxon>
        <taxon>Dankookia</taxon>
    </lineage>
</organism>
<evidence type="ECO:0000256" key="2">
    <source>
        <dbReference type="ARBA" id="ARBA00022989"/>
    </source>
</evidence>
<dbReference type="Pfam" id="PF07690">
    <property type="entry name" value="MFS_1"/>
    <property type="match status" value="1"/>
</dbReference>
<keyword evidence="6" id="KW-1185">Reference proteome</keyword>
<dbReference type="Gene3D" id="1.20.1250.20">
    <property type="entry name" value="MFS general substrate transporter like domains"/>
    <property type="match status" value="1"/>
</dbReference>
<feature type="transmembrane region" description="Helical" evidence="4">
    <location>
        <begin position="162"/>
        <end position="193"/>
    </location>
</feature>
<evidence type="ECO:0000313" key="6">
    <source>
        <dbReference type="Proteomes" id="UP000295096"/>
    </source>
</evidence>
<keyword evidence="1 4" id="KW-0812">Transmembrane</keyword>
<evidence type="ECO:0000256" key="3">
    <source>
        <dbReference type="ARBA" id="ARBA00023136"/>
    </source>
</evidence>
<dbReference type="AlphaFoldDB" id="A0A4R5QDV2"/>
<feature type="transmembrane region" description="Helical" evidence="4">
    <location>
        <begin position="259"/>
        <end position="276"/>
    </location>
</feature>
<dbReference type="GO" id="GO:0022857">
    <property type="term" value="F:transmembrane transporter activity"/>
    <property type="evidence" value="ECO:0007669"/>
    <property type="project" value="InterPro"/>
</dbReference>
<evidence type="ECO:0000313" key="5">
    <source>
        <dbReference type="EMBL" id="TDH60818.1"/>
    </source>
</evidence>
<dbReference type="EMBL" id="SMSJ01000031">
    <property type="protein sequence ID" value="TDH60818.1"/>
    <property type="molecule type" value="Genomic_DNA"/>
</dbReference>
<dbReference type="Proteomes" id="UP000295096">
    <property type="component" value="Unassembled WGS sequence"/>
</dbReference>
<feature type="transmembrane region" description="Helical" evidence="4">
    <location>
        <begin position="373"/>
        <end position="392"/>
    </location>
</feature>
<feature type="transmembrane region" description="Helical" evidence="4">
    <location>
        <begin position="344"/>
        <end position="367"/>
    </location>
</feature>
<proteinExistence type="predicted"/>